<keyword evidence="2" id="KW-1185">Reference proteome</keyword>
<dbReference type="EMBL" id="BAAAZD010000002">
    <property type="protein sequence ID" value="GAA4007430.1"/>
    <property type="molecule type" value="Genomic_DNA"/>
</dbReference>
<gene>
    <name evidence="1" type="ORF">GCM10022211_20900</name>
</gene>
<accession>A0ABP7S6H7</accession>
<protein>
    <recommendedName>
        <fullName evidence="3">Chromosome partitioning protein ParB</fullName>
    </recommendedName>
</protein>
<evidence type="ECO:0000313" key="1">
    <source>
        <dbReference type="EMBL" id="GAA4007430.1"/>
    </source>
</evidence>
<sequence>MPVLQVKPERAPVAAPVFAKPVAAVPQVPRSRASAGKAKAAFTLRLDQDRHLKLRLACAVTGTSAQQLVTRALDELLASMPELDAMASRAPERLASKG</sequence>
<comment type="caution">
    <text evidence="1">The sequence shown here is derived from an EMBL/GenBank/DDBJ whole genome shotgun (WGS) entry which is preliminary data.</text>
</comment>
<dbReference type="Proteomes" id="UP001501310">
    <property type="component" value="Unassembled WGS sequence"/>
</dbReference>
<dbReference type="RefSeq" id="WP_344710212.1">
    <property type="nucleotide sequence ID" value="NZ_BAAAZD010000002.1"/>
</dbReference>
<organism evidence="1 2">
    <name type="scientific">Sphingomonas humi</name>
    <dbReference type="NCBI Taxonomy" id="335630"/>
    <lineage>
        <taxon>Bacteria</taxon>
        <taxon>Pseudomonadati</taxon>
        <taxon>Pseudomonadota</taxon>
        <taxon>Alphaproteobacteria</taxon>
        <taxon>Sphingomonadales</taxon>
        <taxon>Sphingomonadaceae</taxon>
        <taxon>Sphingomonas</taxon>
    </lineage>
</organism>
<reference evidence="2" key="1">
    <citation type="journal article" date="2019" name="Int. J. Syst. Evol. Microbiol.">
        <title>The Global Catalogue of Microorganisms (GCM) 10K type strain sequencing project: providing services to taxonomists for standard genome sequencing and annotation.</title>
        <authorList>
            <consortium name="The Broad Institute Genomics Platform"/>
            <consortium name="The Broad Institute Genome Sequencing Center for Infectious Disease"/>
            <person name="Wu L."/>
            <person name="Ma J."/>
        </authorList>
    </citation>
    <scope>NUCLEOTIDE SEQUENCE [LARGE SCALE GENOMIC DNA]</scope>
    <source>
        <strain evidence="2">JCM 16603</strain>
    </source>
</reference>
<proteinExistence type="predicted"/>
<name>A0ABP7S6H7_9SPHN</name>
<dbReference type="SUPFAM" id="SSF47598">
    <property type="entry name" value="Ribbon-helix-helix"/>
    <property type="match status" value="1"/>
</dbReference>
<evidence type="ECO:0000313" key="2">
    <source>
        <dbReference type="Proteomes" id="UP001501310"/>
    </source>
</evidence>
<dbReference type="InterPro" id="IPR010985">
    <property type="entry name" value="Ribbon_hlx_hlx"/>
</dbReference>
<evidence type="ECO:0008006" key="3">
    <source>
        <dbReference type="Google" id="ProtNLM"/>
    </source>
</evidence>